<evidence type="ECO:0000313" key="2">
    <source>
        <dbReference type="Proteomes" id="UP001152604"/>
    </source>
</evidence>
<comment type="caution">
    <text evidence="1">The sequence shown here is derived from an EMBL/GenBank/DDBJ whole genome shotgun (WGS) entry which is preliminary data.</text>
</comment>
<name>A0ABM9DSS5_9HYPH</name>
<gene>
    <name evidence="1" type="ORF">MES4922_220039</name>
</gene>
<dbReference type="EMBL" id="CAKXZS010000015">
    <property type="protein sequence ID" value="CAH2399748.1"/>
    <property type="molecule type" value="Genomic_DNA"/>
</dbReference>
<dbReference type="Proteomes" id="UP001152604">
    <property type="component" value="Unassembled WGS sequence"/>
</dbReference>
<keyword evidence="2" id="KW-1185">Reference proteome</keyword>
<protein>
    <submittedName>
        <fullName evidence="1">Uncharacterized protein</fullName>
    </submittedName>
</protein>
<evidence type="ECO:0000313" key="1">
    <source>
        <dbReference type="EMBL" id="CAH2399748.1"/>
    </source>
</evidence>
<sequence>MLCKPSADICSRNQPAGADESDFINSDMGSQITGIGSQWFRARPRQACNIQPEGGSRLEKFD</sequence>
<reference evidence="1" key="1">
    <citation type="submission" date="2022-03" db="EMBL/GenBank/DDBJ databases">
        <authorList>
            <person name="Brunel B."/>
        </authorList>
    </citation>
    <scope>NUCLEOTIDE SEQUENCE</scope>
    <source>
        <strain evidence="1">STM4922sample</strain>
    </source>
</reference>
<organism evidence="1 2">
    <name type="scientific">Mesorhizobium ventifaucium</name>
    <dbReference type="NCBI Taxonomy" id="666020"/>
    <lineage>
        <taxon>Bacteria</taxon>
        <taxon>Pseudomonadati</taxon>
        <taxon>Pseudomonadota</taxon>
        <taxon>Alphaproteobacteria</taxon>
        <taxon>Hyphomicrobiales</taxon>
        <taxon>Phyllobacteriaceae</taxon>
        <taxon>Mesorhizobium</taxon>
    </lineage>
</organism>
<proteinExistence type="predicted"/>
<accession>A0ABM9DSS5</accession>